<feature type="compositionally biased region" description="Basic and acidic residues" evidence="2">
    <location>
        <begin position="3024"/>
        <end position="3044"/>
    </location>
</feature>
<feature type="region of interest" description="Disordered" evidence="2">
    <location>
        <begin position="1576"/>
        <end position="1612"/>
    </location>
</feature>
<dbReference type="InterPro" id="IPR005135">
    <property type="entry name" value="Endo/exonuclease/phosphatase"/>
</dbReference>
<dbReference type="Proteomes" id="UP001159363">
    <property type="component" value="Chromosome X"/>
</dbReference>
<dbReference type="EMBL" id="JARBHB010000004">
    <property type="protein sequence ID" value="KAJ8887801.1"/>
    <property type="molecule type" value="Genomic_DNA"/>
</dbReference>
<dbReference type="InterPro" id="IPR001878">
    <property type="entry name" value="Znf_CCHC"/>
</dbReference>
<feature type="region of interest" description="Disordered" evidence="2">
    <location>
        <begin position="3024"/>
        <end position="3048"/>
    </location>
</feature>
<evidence type="ECO:0000256" key="1">
    <source>
        <dbReference type="PROSITE-ProRule" id="PRU00047"/>
    </source>
</evidence>
<dbReference type="InterPro" id="IPR000477">
    <property type="entry name" value="RT_dom"/>
</dbReference>
<organism evidence="4 5">
    <name type="scientific">Dryococelus australis</name>
    <dbReference type="NCBI Taxonomy" id="614101"/>
    <lineage>
        <taxon>Eukaryota</taxon>
        <taxon>Metazoa</taxon>
        <taxon>Ecdysozoa</taxon>
        <taxon>Arthropoda</taxon>
        <taxon>Hexapoda</taxon>
        <taxon>Insecta</taxon>
        <taxon>Pterygota</taxon>
        <taxon>Neoptera</taxon>
        <taxon>Polyneoptera</taxon>
        <taxon>Phasmatodea</taxon>
        <taxon>Verophasmatodea</taxon>
        <taxon>Anareolatae</taxon>
        <taxon>Phasmatidae</taxon>
        <taxon>Eurycanthinae</taxon>
        <taxon>Dryococelus</taxon>
    </lineage>
</organism>
<proteinExistence type="predicted"/>
<feature type="region of interest" description="Disordered" evidence="2">
    <location>
        <begin position="4061"/>
        <end position="4080"/>
    </location>
</feature>
<comment type="caution">
    <text evidence="4">The sequence shown here is derived from an EMBL/GenBank/DDBJ whole genome shotgun (WGS) entry which is preliminary data.</text>
</comment>
<dbReference type="InterPro" id="IPR043502">
    <property type="entry name" value="DNA/RNA_pol_sf"/>
</dbReference>
<dbReference type="Gene3D" id="3.60.10.10">
    <property type="entry name" value="Endonuclease/exonuclease/phosphatase"/>
    <property type="match status" value="3"/>
</dbReference>
<keyword evidence="1" id="KW-0863">Zinc-finger</keyword>
<dbReference type="SUPFAM" id="SSF56672">
    <property type="entry name" value="DNA/RNA polymerases"/>
    <property type="match status" value="2"/>
</dbReference>
<evidence type="ECO:0000259" key="3">
    <source>
        <dbReference type="PROSITE" id="PS50158"/>
    </source>
</evidence>
<reference evidence="4 5" key="1">
    <citation type="submission" date="2023-02" db="EMBL/GenBank/DDBJ databases">
        <title>LHISI_Scaffold_Assembly.</title>
        <authorList>
            <person name="Stuart O.P."/>
            <person name="Cleave R."/>
            <person name="Magrath M.J.L."/>
            <person name="Mikheyev A.S."/>
        </authorList>
    </citation>
    <scope>NUCLEOTIDE SEQUENCE [LARGE SCALE GENOMIC DNA]</scope>
    <source>
        <strain evidence="4">Daus_M_001</strain>
        <tissue evidence="4">Leg muscle</tissue>
    </source>
</reference>
<dbReference type="Pfam" id="PF14529">
    <property type="entry name" value="Exo_endo_phos_2"/>
    <property type="match status" value="2"/>
</dbReference>
<keyword evidence="1" id="KW-0479">Metal-binding</keyword>
<feature type="non-terminal residue" evidence="4">
    <location>
        <position position="5082"/>
    </location>
</feature>
<keyword evidence="1" id="KW-0862">Zinc</keyword>
<dbReference type="SUPFAM" id="SSF57756">
    <property type="entry name" value="Retrovirus zinc finger-like domains"/>
    <property type="match status" value="1"/>
</dbReference>
<gene>
    <name evidence="4" type="ORF">PR048_014019</name>
</gene>
<feature type="domain" description="CCHC-type" evidence="3">
    <location>
        <begin position="1893"/>
        <end position="1908"/>
    </location>
</feature>
<dbReference type="Pfam" id="PF00078">
    <property type="entry name" value="RVT_1"/>
    <property type="match status" value="2"/>
</dbReference>
<dbReference type="SUPFAM" id="SSF56219">
    <property type="entry name" value="DNase I-like"/>
    <property type="match status" value="3"/>
</dbReference>
<evidence type="ECO:0000256" key="2">
    <source>
        <dbReference type="SAM" id="MobiDB-lite"/>
    </source>
</evidence>
<dbReference type="InterPro" id="IPR036875">
    <property type="entry name" value="Znf_CCHC_sf"/>
</dbReference>
<dbReference type="SMART" id="SM00343">
    <property type="entry name" value="ZnF_C2HC"/>
    <property type="match status" value="4"/>
</dbReference>
<accession>A0ABQ9HTY1</accession>
<evidence type="ECO:0000313" key="4">
    <source>
        <dbReference type="EMBL" id="KAJ8887801.1"/>
    </source>
</evidence>
<sequence length="5082" mass="582570">MRLKAERHTPKGEEIACKETCIAAERDCAAMATDWGHDYLPKESHDAASLCINAEAALESAMEQGHTYRDSWLGCLNRLSGQCRRGKDGTRVERWFPTTSPSQRHSLEVLKPQNIYKNKEDNHDSENSGNWDKSTMDLKAAAEGEGSLSQEIPLSQSIETATVKETAQTTAEAVQGEASTTVEEITEYATCKCRKVNKEWSNFLLPRVMRLKALLEPQIVRSAQLEGETRVYKTLERTSTAAIEKPTIKAKTQSFADTVKEQKKAKEMPQEYQWQEVRGRRQPSKRTILVYPTEGEGRSEETNIKLKSPDPAEDEQTILNMKNAKRMEELGLRVADPKNRGPKVINYDVPREYDGPEFMETLRLQKFRAAQLSEELKKNVSVRFRTGPRDKEVVNLVLEVTPPLRRLLIDCGTLFIGFQRCKIRDYVMPTQCYKCQGYGHIKEKSKGELVCPHCSETGHKFSECKVKAAKPKCANCTRDKTEMAPTQLVPPTVRSHALLRLGQINLQRAAVPTMELHKIVIEQKLDLVLMQEPYLLRGKVPTLPGRFAIFGENPLAGIWVCNPEIDFVPLEALSNTHHVCNRLVTGEGCGMTIVSSYFQLKDPIEVHLSQWENILTRANDPRIILGADINAKSELWNSPRTDDQGRRADKIGEMVIAACYRAVPKTQRMVPHHPWWVDDLERNHRQVKCLHKRFKRMYRPDLRQQAVQQYNIVRTQYRRLLRKKRQTAWRELVTDRGNQDSWGIGLSNEPEEITRHLLEKILPDDTAVGETAYHERVRAEQLSPMETENTAPSSLKDLDATVRQTNLRKAPGKDGMTGEILLRAYPRIHHDMLELFNDCLSGGKFPSGWKGGHLIVIYKGAGRNQRKANSYMPITLLPEMGKTLEHLLNQRLMQYLDIIQRINPRQYGFTKGKSTEMAIIDMVEQVKTYDQTYDMAVSLDIVGAFDNTWWPQILWQLRLLECPRNIYGMIRSFMTNRKCFLEMGAHKEEKCLLRLDLPHGCMVYGYADYSLLLVPAWSWRELEENTDIALTMVEEWGGRFKLDISVENINAILLKGTLKRNPVIRFGGRVIRMVTEMKYIGVILESPVMMFHRLRAVAPTNWGLEYRTLKLMYKSVFLPILTYVCGVWYPEAERVHGKRAINSAQRAAMLGITKAYRTTSGDALQLIAGEIPLDLLVVQMGTISHRRKRGVIPTAEWREMKEAKLTARQTRWDLRVKGRLTHGLFPCVRERLRLEKWLEVGHYTAQFLTGYGNFHAKLSSLGMVEDPLCVVCGKEDTSTHALKCPKIEEIRLEFEGNQGPLCLGPMLRDRDKMACLLQHLTRVGKRREEFDVWWSGPRLSMDLDLQEVNNGREETGIEVEIHNGVARVTCNMSKLKRDNRRRTVCAMSRAREVWSTGVPMEEVRSEQPRCIEAEREVFLHKVLMGKSLATPEEAWPAHADPNDPQWLYNYLIRGAMLTKLENLMTLTSALALVIRNMEGGDKVLFPRMATVDRLVVAQAGLPTKPTELVTLIKECFWRRGERFVMTPTKEELAWCRKIFLLAWAQDNGTIEKWIHDCYAKHERIITDLMAAAESEVSLPQGTPMSQSPETETVKETSRSPVGKGPPLGFDGTGNGQSLITQLTAKTVQGEASTTVEEIIGYATCERRKANKKWANFLLPHVMRLKALLDLQIVRSTQLEVPTERVTVKANKSQSFAEIVKEQKKAKEMPQENQWQEVNGCRQPAKRTILVYPKEGEYQSEETKAKLKTLDLVKEQLLIKNVHQVSKGDVLLEAEDEQTLLKLRNAQRMEELGQRVADPKKRRPKFIIYDVLREYDGPEFMETLRPQIFSAAQITDEEVRKNASVCFRTGPRDREVVNLVLEVTPPLRKLLIDCGTLFIGFQRCKVRDYVMPTRCYKCQGYGHIKEKCKGQFVCPHCSEKGHKFSECKVKDAMPKCANCVRDKHRDCFHPVGPSMTSSRELLWLGQINLQRSAVPTMELHKIVKEKHLEWVLMQEPYLLRGKVPTLSGHFYLFGENPLAGIWVCNPKKNYVPLEALSNMHHACIPNDPKIILGADINAKSELWHSPRTDGWGEEVKRYLKEKALQVVNRPGHEANYVSPAHDTESYLDITVATACAAGSIGDWRVMDEVDSDHKMIRLTIQINGIRQTREERPCFVMAKADWPLFDRVLQGYLIKYRVEKLLMSVDQWADKIEQYGVQQYNVARAQYWRLLRMKRQVAWRELVSYRGNQDPWGLVYRMVTGKVRGTEVLPALKSDDHLLQRPEEITRHLLEKLLPDDTAVGETEYHERIRAEQLCPIETEHTAPFSLNDLDAIVRRTKLRKAPRCDGMMGEILLRAYPRIHHDMLELFNDCLSEGKFPLGKANSYTPITLLPVMGKTLEGLVNQRLIQYLDIVQSTHPHQYGFMKGKSTEMAIIDMVEQILWQLRLLEYPGNIYGLIESFLTDCKSTLEMGSYIEEKVQTKGCLQGLVLGPILWNVIFEGLLRLDFPQGCEVYGYVDVGLLLVPAWSCKELEEKPDLARIGKRREEFDVWWSGPRLSRDLDMSEVDNGKDETGVDVVNLNGKPHLPMEKVLKSENHLNGRVHGVKWCLCGNALLVLLVTLVSSNAITDEEQYVPYPDPGVPVEEVRTDLPRNTEAEREVFLHKVLMRKSMATPEEAKTIDIDWQDEKSMFDATVQVWAAQSYPSDPQWLYNEQISGAMLTKLEDPITVLFPKMETMDRLVVAQAGLPTKPAELVTLIKKCFWCRGEIFDESNALHDANLTYGRHTFDYCKPFKGCDMPLPRERPGRVEEGSGRNDRRVHELSIWNGADSRKWQTEFLPIEPPTIWPDEYMPIKSIPETTLPDIPPNLVLHNPGALSREGTYGNTVMLNFKRVMTPSKEGLAWCRKIFPLVWAQEAGTNEKWFQESYAKCERLISNLMAAAEGEGSLPQVTPLSQPPAETEKEKETVQSLVGKGPPPGFDSTNRGQTVISQMMAECEKSQQRMGEPPPPTSNEVEISVGTPDCARCIAGRRDKGLQKYGSYYLRTHREDNNQAKEKPQQNKSQEVRGRRHPMKRTVLVYSRERECHSEETKAKFKSLDPVKEQLRIKNVRQVSKDGVLLEAEDEETVLKLRNAQRMEELGLWVADPKKRSPKVIKYDVPCEYDSPEFMETLHLNFRAAEISDEEVRKNAKVRFHTGSRDKDVVNLVLEINLQSAVIPIMELHKIVKEQHLDLVLMLKHYLLRGKVPTLQGRFPLFGENPLPGIWPQDPIEQHLVQWENILTRVNDPKIILGADKNANAELWNSPRTDGLAEEVIRYLIEKALQVVNRAEHEATYVSPAHDTESYLDVTVANAPKADWPLFDRVLLKYLNKHRGEKKFMSLDQQADKIDEMVMAACDRAIPTTQRKMPHHPWWDDELEQNRRQVKCLRKRFKRTYRPDLIQHAVQHYNVARARYWRILRKKRQIAWRELVLDRGNQDPWVLVYQMVTGKIRGSEVLPALESDDHLLQTPEEITWHLLRKLLPNDTNDTVQCPIDMDNTAPFSLKHLDAIVRRIKLRKALGCDGMMEEMLLRAYPRIRHDMLEMFNVCLFEGKFPSGWKKGLLIVIHKGAGKNPRKANSYRSITLLPVMGKSLDRLVNQRLMQYLDIVHGIHPHQYEFMKGKTTEMAVVIMVDQILWQLRLLECPGNIYGLIKSFLTDRKCALEMGSHKEENMLTKGCPQGSGCEVYGYTDHGFLLVPVWSRKELEEKTDMALSMVEDWAERFKMDLSVEKINAILLKVNLKRNPVIRVMGRVIRMVTEIKYLGVILESRQAFHAHVRYAVNKAVTMFHLLRVVAHRLRLEKCLNFEHYSVQYLTCHGNFCAKLSSLGLVENLMCAVCGMEDTYTHVLECPKVENQRIAFEVTHGHLRLRGMLRDRNTIRTLPRLSRDLDMSEVDRGKDETGVDANSLCHIPSQRGMVNGVPMEEVRTNQPWKTEVEREVILHKVLTRKSMATPEEMKALDNDWSDDKNMVDAAGSDLDEVGRPNNVDICSCPCNMECGGGTGSFSQKWIQWTGLSSPRQACQPNLHSWDLSGWREDLGAKIDESRNSRSGMEQTRNRKNGFLPIEPPATWPVKILDKTFPAKTSPQSKALAFSTNYDKPQPETQSLEVKNLLNYSVKMATEGQVAGNELLSVPGASLQALHAVTQLKNMEMGKALYYAQSLIDDDTSWSQVMTPSKEELPLSRKVFTLILAKEVRIIEKWLQECYAKCERLITNPMAAAEGEGNLPRGTPLSQPTVETEKYKEIVQNQVGKGPPPGFDSIRMGQTVAKQMTAECVKGEASLTGQEIIEYASCEKRKLNKERANYIRPRFFRLKALLDLQIVRSAQLEGETNAYKSMGHATLRSAEKAAAKVNKSQSFTEIVKEQRQAKEKPQENQWQEVRGQRQSPKRTVLVYPREGECHSEETRAQLKSLNPVKEQLHINNVHQVSKGVVLLEAEDEETLLNLRNAQRMEELGLRAADPIRRGPKVIIYDISREYDGPEFMETLLLQNFRAAQISDEEVRKNATVHFRTRPRDKDVVNLVLEQAVQQYNVARAQYRRILRKKRQTAWRELVTDRGIQDPWGLVYQRVTTGETEYHERIRAAQLSPIFTNNTAPFSLKDLDVIVRKTKLRKAPGCDGMIGEMLLRAYRRICHDMLDLFNDCLSEGKFPSGWKKSLLIVIYKGAEKNPRKANSYMPIMLLPVMGKTLEHLINQILIQYLDIVHCIHPCQYGFMKGNSTDMAIVNMVYQVKTYDHTYIMAISLDIAGAFDNAWWPQILWQLRLLKCPKNIYEFIKAFSTNRKCALEMGSHREEKVLTKGCLQGSVHGPILWNVIFEGLLRLEFPQGCEVYGYVDDGMLRVPAWSWKELEEKTDQALSMIEEWAERFKMDLSNPVFRFRGRVIRMITEMNYLVVILECRLAFHAHVRYAMNKTITMFNRLRAVAPAKWGLGYRTLKLMYMSVFLPILMCVCGVWYPEVERVHGKRTINSAQRAALLGITKAYRINFQRRSPAYSWGDPSGSASGTDGSWKTRWDLSNKGRLTHCLFPCVWERLRLEKWLEMGHYSIEYLTGHGHFCEKLSSLGLVEDP</sequence>
<dbReference type="PROSITE" id="PS50158">
    <property type="entry name" value="ZF_CCHC"/>
    <property type="match status" value="1"/>
</dbReference>
<feature type="compositionally biased region" description="Basic and acidic residues" evidence="2">
    <location>
        <begin position="117"/>
        <end position="126"/>
    </location>
</feature>
<dbReference type="InterPro" id="IPR036691">
    <property type="entry name" value="Endo/exonu/phosph_ase_sf"/>
</dbReference>
<name>A0ABQ9HTY1_9NEOP</name>
<dbReference type="PANTHER" id="PTHR19446">
    <property type="entry name" value="REVERSE TRANSCRIPTASES"/>
    <property type="match status" value="1"/>
</dbReference>
<feature type="region of interest" description="Disordered" evidence="2">
    <location>
        <begin position="112"/>
        <end position="133"/>
    </location>
</feature>
<keyword evidence="5" id="KW-1185">Reference proteome</keyword>
<feature type="region of interest" description="Disordered" evidence="2">
    <location>
        <begin position="2923"/>
        <end position="2942"/>
    </location>
</feature>
<protein>
    <recommendedName>
        <fullName evidence="3">CCHC-type domain-containing protein</fullName>
    </recommendedName>
</protein>
<evidence type="ECO:0000313" key="5">
    <source>
        <dbReference type="Proteomes" id="UP001159363"/>
    </source>
</evidence>
<feature type="compositionally biased region" description="Polar residues" evidence="2">
    <location>
        <begin position="1577"/>
        <end position="1590"/>
    </location>
</feature>
<dbReference type="CDD" id="cd01650">
    <property type="entry name" value="RT_nLTR_like"/>
    <property type="match status" value="2"/>
</dbReference>